<proteinExistence type="inferred from homology"/>
<dbReference type="GO" id="GO:0005975">
    <property type="term" value="P:carbohydrate metabolic process"/>
    <property type="evidence" value="ECO:0007669"/>
    <property type="project" value="InterPro"/>
</dbReference>
<dbReference type="Proteomes" id="UP000249239">
    <property type="component" value="Unassembled WGS sequence"/>
</dbReference>
<gene>
    <name evidence="6" type="ORF">LX69_00402</name>
</gene>
<evidence type="ECO:0000313" key="7">
    <source>
        <dbReference type="Proteomes" id="UP000249239"/>
    </source>
</evidence>
<dbReference type="PANTHER" id="PTHR31339">
    <property type="entry name" value="PECTIN LYASE-RELATED"/>
    <property type="match status" value="1"/>
</dbReference>
<sequence length="469" mass="51905">MKTKSLIVLICMLIGVNTSAQSTSTPWDEAQTILSNIKAPTFPNKDFLITRYGAKPGSAAMKANTKAIAKVIDACSKQGGGRVVVPAGEWFTGPITLKSNVNLHISEGAVLKFSNNPMDYHPFVETRWEGMDCINYRPLIYAYQQDNIAITGKGTLDGQATDETWWYMKGKKEYGWKDGLNSQEHGGGRDRLMQMVLSDTPLAQRVMTEADCLRPQFVSPTKCNNVLIEGVSIIRAPFWVVHPLFCNNVTVRDVHINSHGPNNDGCDPESCKNVLIEGCSFDTGDDCIAIKSGRNNDGRNTPIPSENIIVRNCEMKDGHGGVVMGSEISAGVRNVFVENCKMDSPNLDRVIRIKSNTVRGGVIENIFVRNVEVGLCVEAVFRVEFKYEKKEGTGPFLPVVRNVEMRNVTSHKSKYGVYIEGLDESIQISDVKFVDCHFENVQIPTKISGAKNIVFENFNLNLSEVKVAK</sequence>
<dbReference type="Pfam" id="PF00295">
    <property type="entry name" value="Glyco_hydro_28"/>
    <property type="match status" value="1"/>
</dbReference>
<dbReference type="SUPFAM" id="SSF51126">
    <property type="entry name" value="Pectin lyase-like"/>
    <property type="match status" value="1"/>
</dbReference>
<dbReference type="PANTHER" id="PTHR31339:SF9">
    <property type="entry name" value="PLASMIN AND FIBRONECTIN-BINDING PROTEIN A"/>
    <property type="match status" value="1"/>
</dbReference>
<dbReference type="InterPro" id="IPR051801">
    <property type="entry name" value="GH28_Enzymes"/>
</dbReference>
<evidence type="ECO:0000313" key="6">
    <source>
        <dbReference type="EMBL" id="PZX20403.1"/>
    </source>
</evidence>
<dbReference type="PROSITE" id="PS00502">
    <property type="entry name" value="POLYGALACTURONASE"/>
    <property type="match status" value="1"/>
</dbReference>
<dbReference type="OrthoDB" id="9795222at2"/>
<dbReference type="RefSeq" id="WP_111444129.1">
    <property type="nucleotide sequence ID" value="NZ_QKZK01000002.1"/>
</dbReference>
<dbReference type="InterPro" id="IPR000743">
    <property type="entry name" value="Glyco_hydro_28"/>
</dbReference>
<keyword evidence="5" id="KW-0732">Signal</keyword>
<dbReference type="InterPro" id="IPR006626">
    <property type="entry name" value="PbH1"/>
</dbReference>
<keyword evidence="7" id="KW-1185">Reference proteome</keyword>
<dbReference type="EMBL" id="QKZK01000002">
    <property type="protein sequence ID" value="PZX20403.1"/>
    <property type="molecule type" value="Genomic_DNA"/>
</dbReference>
<accession>A0A2W7NLK6</accession>
<reference evidence="6 7" key="1">
    <citation type="submission" date="2018-06" db="EMBL/GenBank/DDBJ databases">
        <title>Genomic Encyclopedia of Archaeal and Bacterial Type Strains, Phase II (KMG-II): from individual species to whole genera.</title>
        <authorList>
            <person name="Goeker M."/>
        </authorList>
    </citation>
    <scope>NUCLEOTIDE SEQUENCE [LARGE SCALE GENOMIC DNA]</scope>
    <source>
        <strain evidence="6 7">DSM 6779</strain>
    </source>
</reference>
<feature type="signal peptide" evidence="5">
    <location>
        <begin position="1"/>
        <end position="20"/>
    </location>
</feature>
<organism evidence="6 7">
    <name type="scientific">Breznakibacter xylanolyticus</name>
    <dbReference type="NCBI Taxonomy" id="990"/>
    <lineage>
        <taxon>Bacteria</taxon>
        <taxon>Pseudomonadati</taxon>
        <taxon>Bacteroidota</taxon>
        <taxon>Bacteroidia</taxon>
        <taxon>Marinilabiliales</taxon>
        <taxon>Marinilabiliaceae</taxon>
        <taxon>Breznakibacter</taxon>
    </lineage>
</organism>
<protein>
    <submittedName>
        <fullName evidence="6">Glycosyl hydrolase family 28</fullName>
    </submittedName>
</protein>
<keyword evidence="2 4" id="KW-0378">Hydrolase</keyword>
<dbReference type="Gene3D" id="2.160.20.10">
    <property type="entry name" value="Single-stranded right-handed beta-helix, Pectin lyase-like"/>
    <property type="match status" value="1"/>
</dbReference>
<dbReference type="InterPro" id="IPR011050">
    <property type="entry name" value="Pectin_lyase_fold/virulence"/>
</dbReference>
<keyword evidence="3 4" id="KW-0326">Glycosidase</keyword>
<dbReference type="SMART" id="SM00710">
    <property type="entry name" value="PbH1"/>
    <property type="match status" value="5"/>
</dbReference>
<name>A0A2W7NLK6_9BACT</name>
<dbReference type="AlphaFoldDB" id="A0A2W7NLK6"/>
<comment type="caution">
    <text evidence="6">The sequence shown here is derived from an EMBL/GenBank/DDBJ whole genome shotgun (WGS) entry which is preliminary data.</text>
</comment>
<feature type="chain" id="PRO_5015985807" evidence="5">
    <location>
        <begin position="21"/>
        <end position="469"/>
    </location>
</feature>
<dbReference type="GO" id="GO:0004650">
    <property type="term" value="F:polygalacturonase activity"/>
    <property type="evidence" value="ECO:0007669"/>
    <property type="project" value="InterPro"/>
</dbReference>
<evidence type="ECO:0000256" key="5">
    <source>
        <dbReference type="SAM" id="SignalP"/>
    </source>
</evidence>
<comment type="similarity">
    <text evidence="1 4">Belongs to the glycosyl hydrolase 28 family.</text>
</comment>
<evidence type="ECO:0000256" key="3">
    <source>
        <dbReference type="ARBA" id="ARBA00023295"/>
    </source>
</evidence>
<evidence type="ECO:0000256" key="2">
    <source>
        <dbReference type="ARBA" id="ARBA00022801"/>
    </source>
</evidence>
<evidence type="ECO:0000256" key="1">
    <source>
        <dbReference type="ARBA" id="ARBA00008834"/>
    </source>
</evidence>
<dbReference type="InterPro" id="IPR012334">
    <property type="entry name" value="Pectin_lyas_fold"/>
</dbReference>
<evidence type="ECO:0000256" key="4">
    <source>
        <dbReference type="RuleBase" id="RU361169"/>
    </source>
</evidence>